<dbReference type="EMBL" id="VSSQ01046718">
    <property type="protein sequence ID" value="MPN00679.1"/>
    <property type="molecule type" value="Genomic_DNA"/>
</dbReference>
<proteinExistence type="predicted"/>
<gene>
    <name evidence="1" type="ORF">SDC9_147875</name>
</gene>
<name>A0A645EHQ3_9ZZZZ</name>
<protein>
    <submittedName>
        <fullName evidence="1">Uncharacterized protein</fullName>
    </submittedName>
</protein>
<reference evidence="1" key="1">
    <citation type="submission" date="2019-08" db="EMBL/GenBank/DDBJ databases">
        <authorList>
            <person name="Kucharzyk K."/>
            <person name="Murdoch R.W."/>
            <person name="Higgins S."/>
            <person name="Loffler F."/>
        </authorList>
    </citation>
    <scope>NUCLEOTIDE SEQUENCE</scope>
</reference>
<comment type="caution">
    <text evidence="1">The sequence shown here is derived from an EMBL/GenBank/DDBJ whole genome shotgun (WGS) entry which is preliminary data.</text>
</comment>
<accession>A0A645EHQ3</accession>
<dbReference type="AlphaFoldDB" id="A0A645EHQ3"/>
<organism evidence="1">
    <name type="scientific">bioreactor metagenome</name>
    <dbReference type="NCBI Taxonomy" id="1076179"/>
    <lineage>
        <taxon>unclassified sequences</taxon>
        <taxon>metagenomes</taxon>
        <taxon>ecological metagenomes</taxon>
    </lineage>
</organism>
<sequence length="169" mass="18824">MRIHALQADQIVAGGFFDGCDSVLADVQAQQHGLALRAGPRLLHVADERVQPFVVEAQAIDQRVGLGQTEHARLGVARLRLGGDGAHLHKTKSHGGQAVNDACILVQARRHAHAIREVQTRKLDRVIHRRLAPRPLQRRALALRQHVHGEFMGLFRVHVEENWASECVR</sequence>
<evidence type="ECO:0000313" key="1">
    <source>
        <dbReference type="EMBL" id="MPN00679.1"/>
    </source>
</evidence>